<feature type="domain" description="tRNA pseudouridylate synthase B C-terminal" evidence="8">
    <location>
        <begin position="181"/>
        <end position="236"/>
    </location>
</feature>
<keyword evidence="3 5" id="KW-0819">tRNA processing</keyword>
<proteinExistence type="inferred from homology"/>
<sequence>MNKTRRPRRAVSGILLLDKPPGLSSNAALQHVKRLYQADKAGHTGSLDPLATGVLPICLGEATKLSGVLLDADKCYRARARLGARTSTGDLEGEIVETSRQPVDRAALLAVLPRFRGTIRQVPPMYSALKHEGQRLYALARQGVEVERAPREVTIHTLELEDFSGDGFVLFIRCSKGTYIRTLVEDIARAAGQCAHLIALRRTAVTPFDDDRPVTLEMLEATARTGGLAALDQLLLDPAAGVRHWPQIRIDAVRASYLAQGQAVRVAGIVRNSRLAVLDEAGRLLGLAETTDEGMVAPRRWLRPVHGAL</sequence>
<dbReference type="GO" id="GO:0003723">
    <property type="term" value="F:RNA binding"/>
    <property type="evidence" value="ECO:0007669"/>
    <property type="project" value="InterPro"/>
</dbReference>
<dbReference type="PANTHER" id="PTHR13767:SF2">
    <property type="entry name" value="PSEUDOURIDYLATE SYNTHASE TRUB1"/>
    <property type="match status" value="1"/>
</dbReference>
<dbReference type="Pfam" id="PF16198">
    <property type="entry name" value="TruB_C_2"/>
    <property type="match status" value="1"/>
</dbReference>
<feature type="domain" description="tRNA pseudouridine synthase II TruB subfamily 1 C-terminal" evidence="7">
    <location>
        <begin position="246"/>
        <end position="300"/>
    </location>
</feature>
<evidence type="ECO:0000256" key="1">
    <source>
        <dbReference type="ARBA" id="ARBA00000385"/>
    </source>
</evidence>
<dbReference type="InterPro" id="IPR032819">
    <property type="entry name" value="TruB_C"/>
</dbReference>
<evidence type="ECO:0000259" key="8">
    <source>
        <dbReference type="Pfam" id="PF16198"/>
    </source>
</evidence>
<accession>A0A1I2HXF9</accession>
<dbReference type="STRING" id="1076937.SAMN04488120_102289"/>
<dbReference type="SUPFAM" id="SSF55120">
    <property type="entry name" value="Pseudouridine synthase"/>
    <property type="match status" value="1"/>
</dbReference>
<keyword evidence="4 5" id="KW-0413">Isomerase</keyword>
<dbReference type="InterPro" id="IPR020103">
    <property type="entry name" value="PsdUridine_synth_cat_dom_sf"/>
</dbReference>
<comment type="function">
    <text evidence="5">Responsible for synthesis of pseudouridine from uracil-55 in the psi GC loop of transfer RNAs.</text>
</comment>
<comment type="similarity">
    <text evidence="2 5">Belongs to the pseudouridine synthase TruB family. Type 1 subfamily.</text>
</comment>
<dbReference type="CDD" id="cd21152">
    <property type="entry name" value="PUA_TruB_bacterial"/>
    <property type="match status" value="1"/>
</dbReference>
<dbReference type="CDD" id="cd02573">
    <property type="entry name" value="PseudoU_synth_EcTruB"/>
    <property type="match status" value="1"/>
</dbReference>
<gene>
    <name evidence="5" type="primary">truB</name>
    <name evidence="9" type="ORF">SAMN04488120_102289</name>
</gene>
<protein>
    <recommendedName>
        <fullName evidence="5">tRNA pseudouridine synthase B</fullName>
        <ecNumber evidence="5">5.4.99.25</ecNumber>
    </recommendedName>
    <alternativeName>
        <fullName evidence="5">tRNA pseudouridine(55) synthase</fullName>
        <shortName evidence="5">Psi55 synthase</shortName>
    </alternativeName>
    <alternativeName>
        <fullName evidence="5">tRNA pseudouridylate synthase</fullName>
    </alternativeName>
    <alternativeName>
        <fullName evidence="5">tRNA-uridine isomerase</fullName>
    </alternativeName>
</protein>
<dbReference type="InterPro" id="IPR014780">
    <property type="entry name" value="tRNA_psdUridine_synth_TruB"/>
</dbReference>
<dbReference type="InterPro" id="IPR015240">
    <property type="entry name" value="tRNA_sdUridine_synth_fam1_C"/>
</dbReference>
<feature type="domain" description="Pseudouridine synthase II N-terminal" evidence="6">
    <location>
        <begin position="33"/>
        <end position="180"/>
    </location>
</feature>
<dbReference type="SUPFAM" id="SSF88697">
    <property type="entry name" value="PUA domain-like"/>
    <property type="match status" value="1"/>
</dbReference>
<dbReference type="PANTHER" id="PTHR13767">
    <property type="entry name" value="TRNA-PSEUDOURIDINE SYNTHASE"/>
    <property type="match status" value="1"/>
</dbReference>
<name>A0A1I2HXF9_9GAMM</name>
<evidence type="ECO:0000313" key="10">
    <source>
        <dbReference type="Proteomes" id="UP000199771"/>
    </source>
</evidence>
<evidence type="ECO:0000259" key="7">
    <source>
        <dbReference type="Pfam" id="PF09157"/>
    </source>
</evidence>
<evidence type="ECO:0000256" key="3">
    <source>
        <dbReference type="ARBA" id="ARBA00022694"/>
    </source>
</evidence>
<evidence type="ECO:0000256" key="4">
    <source>
        <dbReference type="ARBA" id="ARBA00023235"/>
    </source>
</evidence>
<feature type="active site" description="Nucleophile" evidence="5">
    <location>
        <position position="48"/>
    </location>
</feature>
<comment type="catalytic activity">
    <reaction evidence="1 5">
        <text>uridine(55) in tRNA = pseudouridine(55) in tRNA</text>
        <dbReference type="Rhea" id="RHEA:42532"/>
        <dbReference type="Rhea" id="RHEA-COMP:10101"/>
        <dbReference type="Rhea" id="RHEA-COMP:10102"/>
        <dbReference type="ChEBI" id="CHEBI:65314"/>
        <dbReference type="ChEBI" id="CHEBI:65315"/>
        <dbReference type="EC" id="5.4.99.25"/>
    </reaction>
</comment>
<dbReference type="Pfam" id="PF01509">
    <property type="entry name" value="TruB_N"/>
    <property type="match status" value="1"/>
</dbReference>
<dbReference type="InterPro" id="IPR002501">
    <property type="entry name" value="PsdUridine_synth_N"/>
</dbReference>
<dbReference type="OrthoDB" id="9802309at2"/>
<dbReference type="InterPro" id="IPR015947">
    <property type="entry name" value="PUA-like_sf"/>
</dbReference>
<dbReference type="RefSeq" id="WP_091531657.1">
    <property type="nucleotide sequence ID" value="NZ_FOOC01000002.1"/>
</dbReference>
<dbReference type="GO" id="GO:0031119">
    <property type="term" value="P:tRNA pseudouridine synthesis"/>
    <property type="evidence" value="ECO:0007669"/>
    <property type="project" value="UniProtKB-UniRule"/>
</dbReference>
<dbReference type="GO" id="GO:1990481">
    <property type="term" value="P:mRNA pseudouridine synthesis"/>
    <property type="evidence" value="ECO:0007669"/>
    <property type="project" value="TreeGrafter"/>
</dbReference>
<dbReference type="Gene3D" id="2.30.130.10">
    <property type="entry name" value="PUA domain"/>
    <property type="match status" value="1"/>
</dbReference>
<dbReference type="Gene3D" id="3.30.2350.10">
    <property type="entry name" value="Pseudouridine synthase"/>
    <property type="match status" value="1"/>
</dbReference>
<reference evidence="9 10" key="1">
    <citation type="submission" date="2016-10" db="EMBL/GenBank/DDBJ databases">
        <authorList>
            <person name="de Groot N.N."/>
        </authorList>
    </citation>
    <scope>NUCLEOTIDE SEQUENCE [LARGE SCALE GENOMIC DNA]</scope>
    <source>
        <strain evidence="9 10">DSM 23609</strain>
    </source>
</reference>
<dbReference type="EMBL" id="FOOC01000002">
    <property type="protein sequence ID" value="SFF34050.1"/>
    <property type="molecule type" value="Genomic_DNA"/>
</dbReference>
<evidence type="ECO:0000256" key="2">
    <source>
        <dbReference type="ARBA" id="ARBA00005642"/>
    </source>
</evidence>
<dbReference type="EC" id="5.4.99.25" evidence="5"/>
<dbReference type="Pfam" id="PF09157">
    <property type="entry name" value="TruB-C_2"/>
    <property type="match status" value="1"/>
</dbReference>
<dbReference type="GO" id="GO:0160148">
    <property type="term" value="F:tRNA pseudouridine(55) synthase activity"/>
    <property type="evidence" value="ECO:0007669"/>
    <property type="project" value="UniProtKB-EC"/>
</dbReference>
<evidence type="ECO:0000256" key="5">
    <source>
        <dbReference type="HAMAP-Rule" id="MF_01080"/>
    </source>
</evidence>
<organism evidence="9 10">
    <name type="scientific">Fontimonas thermophila</name>
    <dbReference type="NCBI Taxonomy" id="1076937"/>
    <lineage>
        <taxon>Bacteria</taxon>
        <taxon>Pseudomonadati</taxon>
        <taxon>Pseudomonadota</taxon>
        <taxon>Gammaproteobacteria</taxon>
        <taxon>Nevskiales</taxon>
        <taxon>Nevskiaceae</taxon>
        <taxon>Fontimonas</taxon>
    </lineage>
</organism>
<dbReference type="Proteomes" id="UP000199771">
    <property type="component" value="Unassembled WGS sequence"/>
</dbReference>
<dbReference type="HAMAP" id="MF_01080">
    <property type="entry name" value="TruB_bact"/>
    <property type="match status" value="1"/>
</dbReference>
<evidence type="ECO:0000313" key="9">
    <source>
        <dbReference type="EMBL" id="SFF34050.1"/>
    </source>
</evidence>
<dbReference type="AlphaFoldDB" id="A0A1I2HXF9"/>
<dbReference type="InterPro" id="IPR036974">
    <property type="entry name" value="PUA_sf"/>
</dbReference>
<dbReference type="NCBIfam" id="TIGR00431">
    <property type="entry name" value="TruB"/>
    <property type="match status" value="1"/>
</dbReference>
<keyword evidence="10" id="KW-1185">Reference proteome</keyword>
<evidence type="ECO:0000259" key="6">
    <source>
        <dbReference type="Pfam" id="PF01509"/>
    </source>
</evidence>